<comment type="caution">
    <text evidence="2">The sequence shown here is derived from an EMBL/GenBank/DDBJ whole genome shotgun (WGS) entry which is preliminary data.</text>
</comment>
<feature type="region of interest" description="Disordered" evidence="1">
    <location>
        <begin position="48"/>
        <end position="74"/>
    </location>
</feature>
<dbReference type="RefSeq" id="WP_135337374.1">
    <property type="nucleotide sequence ID" value="NZ_JBHLTX010000021.1"/>
</dbReference>
<protein>
    <submittedName>
        <fullName evidence="2">Uncharacterized protein</fullName>
    </submittedName>
</protein>
<sequence length="74" mass="7958">MAAAGLPVAAGEVFHFTGGHDFWRDTASFRDACQGLLDRAPRSALSSAAVRAQAGDDLSSRRTRPRRVTSRTAR</sequence>
<name>A0A4Z0HCM6_9ACTN</name>
<organism evidence="2 3">
    <name type="scientific">Streptomyces palmae</name>
    <dbReference type="NCBI Taxonomy" id="1701085"/>
    <lineage>
        <taxon>Bacteria</taxon>
        <taxon>Bacillati</taxon>
        <taxon>Actinomycetota</taxon>
        <taxon>Actinomycetes</taxon>
        <taxon>Kitasatosporales</taxon>
        <taxon>Streptomycetaceae</taxon>
        <taxon>Streptomyces</taxon>
    </lineage>
</organism>
<evidence type="ECO:0000313" key="3">
    <source>
        <dbReference type="Proteomes" id="UP000297948"/>
    </source>
</evidence>
<dbReference type="Proteomes" id="UP000297948">
    <property type="component" value="Unassembled WGS sequence"/>
</dbReference>
<feature type="compositionally biased region" description="Basic residues" evidence="1">
    <location>
        <begin position="61"/>
        <end position="74"/>
    </location>
</feature>
<keyword evidence="3" id="KW-1185">Reference proteome</keyword>
<accession>A0A4Z0HCM6</accession>
<dbReference type="AlphaFoldDB" id="A0A4Z0HCM6"/>
<gene>
    <name evidence="2" type="ORF">E4099_03265</name>
</gene>
<evidence type="ECO:0000313" key="2">
    <source>
        <dbReference type="EMBL" id="TGB17585.1"/>
    </source>
</evidence>
<dbReference type="EMBL" id="SRID01000015">
    <property type="protein sequence ID" value="TGB17585.1"/>
    <property type="molecule type" value="Genomic_DNA"/>
</dbReference>
<evidence type="ECO:0000256" key="1">
    <source>
        <dbReference type="SAM" id="MobiDB-lite"/>
    </source>
</evidence>
<proteinExistence type="predicted"/>
<reference evidence="2 3" key="1">
    <citation type="submission" date="2019-03" db="EMBL/GenBank/DDBJ databases">
        <authorList>
            <person name="Gonzalez-Pimentel J.L."/>
        </authorList>
    </citation>
    <scope>NUCLEOTIDE SEQUENCE [LARGE SCALE GENOMIC DNA]</scope>
    <source>
        <strain evidence="2 3">JCM 31289</strain>
    </source>
</reference>